<reference evidence="13" key="1">
    <citation type="journal article" date="2014" name="Int. J. Syst. Evol. Microbiol.">
        <title>Complete genome sequence of Corynebacterium casei LMG S-19264T (=DSM 44701T), isolated from a smear-ripened cheese.</title>
        <authorList>
            <consortium name="US DOE Joint Genome Institute (JGI-PGF)"/>
            <person name="Walter F."/>
            <person name="Albersmeier A."/>
            <person name="Kalinowski J."/>
            <person name="Ruckert C."/>
        </authorList>
    </citation>
    <scope>NUCLEOTIDE SEQUENCE</scope>
    <source>
        <strain evidence="13">CCM 7086</strain>
    </source>
</reference>
<keyword evidence="7 10" id="KW-0653">Protein transport</keyword>
<dbReference type="GO" id="GO:0098797">
    <property type="term" value="C:plasma membrane protein complex"/>
    <property type="evidence" value="ECO:0007669"/>
    <property type="project" value="TreeGrafter"/>
</dbReference>
<reference evidence="13" key="2">
    <citation type="submission" date="2020-09" db="EMBL/GenBank/DDBJ databases">
        <authorList>
            <person name="Sun Q."/>
            <person name="Sedlacek I."/>
        </authorList>
    </citation>
    <scope>NUCLEOTIDE SEQUENCE</scope>
    <source>
        <strain evidence="13">CCM 7086</strain>
    </source>
</reference>
<comment type="caution">
    <text evidence="13">The sequence shown here is derived from an EMBL/GenBank/DDBJ whole genome shotgun (WGS) entry which is preliminary data.</text>
</comment>
<dbReference type="PANTHER" id="PTHR33446">
    <property type="entry name" value="PROTEIN TONB-RELATED"/>
    <property type="match status" value="1"/>
</dbReference>
<dbReference type="GO" id="GO:0015891">
    <property type="term" value="P:siderophore transport"/>
    <property type="evidence" value="ECO:0007669"/>
    <property type="project" value="InterPro"/>
</dbReference>
<dbReference type="GO" id="GO:0031992">
    <property type="term" value="F:energy transducer activity"/>
    <property type="evidence" value="ECO:0007669"/>
    <property type="project" value="InterPro"/>
</dbReference>
<dbReference type="PROSITE" id="PS52015">
    <property type="entry name" value="TONB_CTD"/>
    <property type="match status" value="1"/>
</dbReference>
<evidence type="ECO:0000256" key="10">
    <source>
        <dbReference type="RuleBase" id="RU362123"/>
    </source>
</evidence>
<evidence type="ECO:0000256" key="3">
    <source>
        <dbReference type="ARBA" id="ARBA00022448"/>
    </source>
</evidence>
<evidence type="ECO:0000256" key="9">
    <source>
        <dbReference type="ARBA" id="ARBA00023136"/>
    </source>
</evidence>
<evidence type="ECO:0000256" key="11">
    <source>
        <dbReference type="SAM" id="MobiDB-lite"/>
    </source>
</evidence>
<dbReference type="AlphaFoldDB" id="A0A8J2XYQ1"/>
<dbReference type="Gene3D" id="3.30.1150.10">
    <property type="match status" value="1"/>
</dbReference>
<evidence type="ECO:0000259" key="12">
    <source>
        <dbReference type="PROSITE" id="PS52015"/>
    </source>
</evidence>
<dbReference type="InterPro" id="IPR051045">
    <property type="entry name" value="TonB-dependent_transducer"/>
</dbReference>
<keyword evidence="3 10" id="KW-0813">Transport</keyword>
<dbReference type="EMBL" id="BMCG01000005">
    <property type="protein sequence ID" value="GGC16035.1"/>
    <property type="molecule type" value="Genomic_DNA"/>
</dbReference>
<evidence type="ECO:0000256" key="7">
    <source>
        <dbReference type="ARBA" id="ARBA00022927"/>
    </source>
</evidence>
<keyword evidence="4 10" id="KW-1003">Cell membrane</keyword>
<keyword evidence="9 10" id="KW-0472">Membrane</keyword>
<dbReference type="Pfam" id="PF03544">
    <property type="entry name" value="TonB_C"/>
    <property type="match status" value="1"/>
</dbReference>
<comment type="function">
    <text evidence="10">Interacts with outer membrane receptor proteins that carry out high-affinity binding and energy dependent uptake into the periplasmic space of specific substrates. It could act to transduce energy from the cytoplasmic membrane to specific energy-requiring processes in the outer membrane, resulting in the release into the periplasm of ligands bound by these outer membrane proteins.</text>
</comment>
<feature type="compositionally biased region" description="Pro residues" evidence="11">
    <location>
        <begin position="65"/>
        <end position="85"/>
    </location>
</feature>
<evidence type="ECO:0000256" key="1">
    <source>
        <dbReference type="ARBA" id="ARBA00004383"/>
    </source>
</evidence>
<feature type="domain" description="TonB C-terminal" evidence="12">
    <location>
        <begin position="130"/>
        <end position="214"/>
    </location>
</feature>
<dbReference type="NCBIfam" id="TIGR01352">
    <property type="entry name" value="tonB_Cterm"/>
    <property type="match status" value="1"/>
</dbReference>
<dbReference type="PANTHER" id="PTHR33446:SF2">
    <property type="entry name" value="PROTEIN TONB"/>
    <property type="match status" value="1"/>
</dbReference>
<keyword evidence="6 10" id="KW-0812">Transmembrane</keyword>
<keyword evidence="8 10" id="KW-1133">Transmembrane helix</keyword>
<accession>A0A8J2XYQ1</accession>
<keyword evidence="14" id="KW-1185">Reference proteome</keyword>
<dbReference type="Proteomes" id="UP000620266">
    <property type="component" value="Unassembled WGS sequence"/>
</dbReference>
<keyword evidence="10" id="KW-0735">Signal-anchor</keyword>
<dbReference type="InterPro" id="IPR006260">
    <property type="entry name" value="TonB/TolA_C"/>
</dbReference>
<feature type="region of interest" description="Disordered" evidence="11">
    <location>
        <begin position="61"/>
        <end position="85"/>
    </location>
</feature>
<dbReference type="InterPro" id="IPR003538">
    <property type="entry name" value="TonB"/>
</dbReference>
<evidence type="ECO:0000256" key="2">
    <source>
        <dbReference type="ARBA" id="ARBA00006555"/>
    </source>
</evidence>
<sequence length="214" mass="22984">MSEKKVDFTLEQQPQFSRKSLTSIGVAVLVHLLIGYALVTGLARDMISVISKPIETRIIEEVKTAPPPPPPKAPPPPKVKPPPAYVPPPEVPVNVQPPQNTIAAVAETPPEPYVPPAPPAPPAPAVAKVGVACPNSTRIRQLLEYPRQALQNNITGNVLVQFVVGTDGTSRDFTLLRSAHPLLNRAALDAARRFGCNGQGQDVVVQVPFEFQVE</sequence>
<dbReference type="GO" id="GO:0055085">
    <property type="term" value="P:transmembrane transport"/>
    <property type="evidence" value="ECO:0007669"/>
    <property type="project" value="InterPro"/>
</dbReference>
<dbReference type="InterPro" id="IPR037682">
    <property type="entry name" value="TonB_C"/>
</dbReference>
<dbReference type="GO" id="GO:0015031">
    <property type="term" value="P:protein transport"/>
    <property type="evidence" value="ECO:0007669"/>
    <property type="project" value="UniProtKB-UniRule"/>
</dbReference>
<evidence type="ECO:0000256" key="8">
    <source>
        <dbReference type="ARBA" id="ARBA00022989"/>
    </source>
</evidence>
<dbReference type="GO" id="GO:0030288">
    <property type="term" value="C:outer membrane-bounded periplasmic space"/>
    <property type="evidence" value="ECO:0007669"/>
    <property type="project" value="InterPro"/>
</dbReference>
<name>A0A8J2XYQ1_9BURK</name>
<dbReference type="SUPFAM" id="SSF74653">
    <property type="entry name" value="TolA/TonB C-terminal domain"/>
    <property type="match status" value="1"/>
</dbReference>
<feature type="transmembrane region" description="Helical" evidence="10">
    <location>
        <begin position="21"/>
        <end position="43"/>
    </location>
</feature>
<proteinExistence type="inferred from homology"/>
<comment type="subcellular location">
    <subcellularLocation>
        <location evidence="1 10">Cell inner membrane</location>
        <topology evidence="1 10">Single-pass membrane protein</topology>
        <orientation evidence="1 10">Periplasmic side</orientation>
    </subcellularLocation>
</comment>
<organism evidence="13 14">
    <name type="scientific">Oxalicibacterium flavum</name>
    <dbReference type="NCBI Taxonomy" id="179467"/>
    <lineage>
        <taxon>Bacteria</taxon>
        <taxon>Pseudomonadati</taxon>
        <taxon>Pseudomonadota</taxon>
        <taxon>Betaproteobacteria</taxon>
        <taxon>Burkholderiales</taxon>
        <taxon>Oxalobacteraceae</taxon>
        <taxon>Oxalicibacterium</taxon>
    </lineage>
</organism>
<evidence type="ECO:0000313" key="13">
    <source>
        <dbReference type="EMBL" id="GGC16035.1"/>
    </source>
</evidence>
<comment type="similarity">
    <text evidence="2 10">Belongs to the TonB family.</text>
</comment>
<keyword evidence="5 10" id="KW-0997">Cell inner membrane</keyword>
<evidence type="ECO:0000256" key="6">
    <source>
        <dbReference type="ARBA" id="ARBA00022692"/>
    </source>
</evidence>
<evidence type="ECO:0000256" key="5">
    <source>
        <dbReference type="ARBA" id="ARBA00022519"/>
    </source>
</evidence>
<protein>
    <recommendedName>
        <fullName evidence="10">Protein TonB</fullName>
    </recommendedName>
</protein>
<evidence type="ECO:0000256" key="4">
    <source>
        <dbReference type="ARBA" id="ARBA00022475"/>
    </source>
</evidence>
<gene>
    <name evidence="13" type="ORF">GCM10007205_26260</name>
</gene>
<dbReference type="PRINTS" id="PR01374">
    <property type="entry name" value="TONBPROTEIN"/>
</dbReference>
<evidence type="ECO:0000313" key="14">
    <source>
        <dbReference type="Proteomes" id="UP000620266"/>
    </source>
</evidence>